<protein>
    <submittedName>
        <fullName evidence="1">Uncharacterized protein</fullName>
    </submittedName>
</protein>
<keyword evidence="2" id="KW-1185">Reference proteome</keyword>
<comment type="caution">
    <text evidence="1">The sequence shown here is derived from an EMBL/GenBank/DDBJ whole genome shotgun (WGS) entry which is preliminary data.</text>
</comment>
<gene>
    <name evidence="1" type="ORF">FVB9532_00976</name>
</gene>
<evidence type="ECO:0000313" key="2">
    <source>
        <dbReference type="Proteomes" id="UP000356253"/>
    </source>
</evidence>
<reference evidence="1" key="1">
    <citation type="submission" date="2019-09" db="EMBL/GenBank/DDBJ databases">
        <authorList>
            <person name="Rodrigo-Torres L."/>
            <person name="Arahal R. D."/>
            <person name="Lucena T."/>
        </authorList>
    </citation>
    <scope>NUCLEOTIDE SEQUENCE</scope>
    <source>
        <strain evidence="1">ISS653</strain>
    </source>
</reference>
<sequence>MKKILFLVLIISLGSCATKEQVVYFQDSNDFSSVGIDSIYHHPKIQVNDILKIDLTALEPETLMPFMFEKNISATGMNRQIELLKLEGYLVDKNGDINYPGLGKVNVKGKSTQEVQELLEKRLSKFIKDISVKVRLVNFKFTVMGEVKAPGTYTLSEETITLPQALAMAGDLTIQGERKNLLVFRNENGVLTTKRIDLTQTDWMNTSYYFLKQNDMVYVQPNNPRIKSAGFIGNVGSVISVVSILMSAAVLIFR</sequence>
<accession>A0AC61Y8M0</accession>
<dbReference type="EMBL" id="CABVMM010000003">
    <property type="protein sequence ID" value="VVU99719.1"/>
    <property type="molecule type" value="Genomic_DNA"/>
</dbReference>
<evidence type="ECO:0000313" key="1">
    <source>
        <dbReference type="EMBL" id="VVU99719.1"/>
    </source>
</evidence>
<dbReference type="Proteomes" id="UP000356253">
    <property type="component" value="Unassembled WGS sequence"/>
</dbReference>
<organism evidence="1 2">
    <name type="scientific">Mesonia oceanica</name>
    <dbReference type="NCBI Taxonomy" id="2687242"/>
    <lineage>
        <taxon>Bacteria</taxon>
        <taxon>Pseudomonadati</taxon>
        <taxon>Bacteroidota</taxon>
        <taxon>Flavobacteriia</taxon>
        <taxon>Flavobacteriales</taxon>
        <taxon>Flavobacteriaceae</taxon>
        <taxon>Mesonia</taxon>
    </lineage>
</organism>
<proteinExistence type="predicted"/>
<name>A0AC61Y8M0_9FLAO</name>